<feature type="domain" description="Methylmalonyl-CoA mutase alpha/beta chain catalytic" evidence="1">
    <location>
        <begin position="3"/>
        <end position="99"/>
    </location>
</feature>
<dbReference type="EMBL" id="BARS01025723">
    <property type="protein sequence ID" value="GAG07410.1"/>
    <property type="molecule type" value="Genomic_DNA"/>
</dbReference>
<evidence type="ECO:0000313" key="2">
    <source>
        <dbReference type="EMBL" id="GAG07410.1"/>
    </source>
</evidence>
<sequence length="107" mass="12439">ALREIDERRRIVVGINEYVEEEPLQIPLLEMDPQGYERQCARLAQVRAERDNGAVGQALDRLRIATQSTENNTMPYILDAVRVYATLQEIMDVFREVFGIYREPMIV</sequence>
<dbReference type="InterPro" id="IPR006099">
    <property type="entry name" value="MeMalonylCoA_mutase_a/b_cat"/>
</dbReference>
<dbReference type="PANTHER" id="PTHR48101:SF1">
    <property type="entry name" value="METHYLMALONYL-COA MUTASE, LARGE SUBUNIT"/>
    <property type="match status" value="1"/>
</dbReference>
<evidence type="ECO:0000259" key="1">
    <source>
        <dbReference type="Pfam" id="PF01642"/>
    </source>
</evidence>
<gene>
    <name evidence="2" type="ORF">S01H1_40610</name>
</gene>
<proteinExistence type="predicted"/>
<name>X0UNZ7_9ZZZZ</name>
<dbReference type="PANTHER" id="PTHR48101">
    <property type="entry name" value="METHYLMALONYL-COA MUTASE, MITOCHONDRIAL-RELATED"/>
    <property type="match status" value="1"/>
</dbReference>
<dbReference type="AlphaFoldDB" id="X0UNZ7"/>
<accession>X0UNZ7</accession>
<reference evidence="2" key="1">
    <citation type="journal article" date="2014" name="Front. Microbiol.">
        <title>High frequency of phylogenetically diverse reductive dehalogenase-homologous genes in deep subseafloor sedimentary metagenomes.</title>
        <authorList>
            <person name="Kawai M."/>
            <person name="Futagami T."/>
            <person name="Toyoda A."/>
            <person name="Takaki Y."/>
            <person name="Nishi S."/>
            <person name="Hori S."/>
            <person name="Arai W."/>
            <person name="Tsubouchi T."/>
            <person name="Morono Y."/>
            <person name="Uchiyama I."/>
            <person name="Ito T."/>
            <person name="Fujiyama A."/>
            <person name="Inagaki F."/>
            <person name="Takami H."/>
        </authorList>
    </citation>
    <scope>NUCLEOTIDE SEQUENCE</scope>
    <source>
        <strain evidence="2">Expedition CK06-06</strain>
    </source>
</reference>
<dbReference type="Gene3D" id="3.20.20.240">
    <property type="entry name" value="Methylmalonyl-CoA mutase"/>
    <property type="match status" value="1"/>
</dbReference>
<protein>
    <recommendedName>
        <fullName evidence="1">Methylmalonyl-CoA mutase alpha/beta chain catalytic domain-containing protein</fullName>
    </recommendedName>
</protein>
<feature type="non-terminal residue" evidence="2">
    <location>
        <position position="1"/>
    </location>
</feature>
<dbReference type="GO" id="GO:0016866">
    <property type="term" value="F:intramolecular transferase activity"/>
    <property type="evidence" value="ECO:0007669"/>
    <property type="project" value="InterPro"/>
</dbReference>
<dbReference type="Pfam" id="PF01642">
    <property type="entry name" value="MM_CoA_mutase"/>
    <property type="match status" value="1"/>
</dbReference>
<comment type="caution">
    <text evidence="2">The sequence shown here is derived from an EMBL/GenBank/DDBJ whole genome shotgun (WGS) entry which is preliminary data.</text>
</comment>
<dbReference type="GO" id="GO:0031419">
    <property type="term" value="F:cobalamin binding"/>
    <property type="evidence" value="ECO:0007669"/>
    <property type="project" value="InterPro"/>
</dbReference>
<organism evidence="2">
    <name type="scientific">marine sediment metagenome</name>
    <dbReference type="NCBI Taxonomy" id="412755"/>
    <lineage>
        <taxon>unclassified sequences</taxon>
        <taxon>metagenomes</taxon>
        <taxon>ecological metagenomes</taxon>
    </lineage>
</organism>
<dbReference type="SUPFAM" id="SSF51703">
    <property type="entry name" value="Cobalamin (vitamin B12)-dependent enzymes"/>
    <property type="match status" value="1"/>
</dbReference>
<dbReference type="InterPro" id="IPR016176">
    <property type="entry name" value="Cbl-dep_enz_cat"/>
</dbReference>